<evidence type="ECO:0000256" key="1">
    <source>
        <dbReference type="ARBA" id="ARBA00023015"/>
    </source>
</evidence>
<dbReference type="OrthoDB" id="9807321at2"/>
<name>A0A178IJW1_9BACT</name>
<keyword evidence="2" id="KW-0238">DNA-binding</keyword>
<sequence>MSMPPTPKKNDAPKAEGFRGQRLVVLPAGVRERLRAHPLLRGLLVTDAGVFPHAAAHLIERPGGAPTTLLLLCTAGRGWVRLADGGTLPVRAGSLAWLPSGQAHAYGADAGEPWSVEWVHVTGDEVGAWAELLQLPAGGGVVSLDAETATRIGLGGAWEHLERGYSLANLVAAGTVLRSALSAFGRGLAMPGKPGGRSAMERVAASAEWMKEHLVKPMRLRELATLAGLSVPHYSALFRLHTGFAPIDWLIRLRIQRACQLLDTTDAPVRAVGEQAGFGDAYYFARSFRRVMGVSPRAYRKVKKG</sequence>
<evidence type="ECO:0000259" key="5">
    <source>
        <dbReference type="PROSITE" id="PS01124"/>
    </source>
</evidence>
<dbReference type="InterPro" id="IPR009057">
    <property type="entry name" value="Homeodomain-like_sf"/>
</dbReference>
<evidence type="ECO:0000256" key="4">
    <source>
        <dbReference type="ARBA" id="ARBA00023163"/>
    </source>
</evidence>
<keyword evidence="1" id="KW-0805">Transcription regulation</keyword>
<proteinExistence type="predicted"/>
<evidence type="ECO:0000256" key="2">
    <source>
        <dbReference type="ARBA" id="ARBA00023125"/>
    </source>
</evidence>
<evidence type="ECO:0000313" key="6">
    <source>
        <dbReference type="EMBL" id="OAM89469.1"/>
    </source>
</evidence>
<keyword evidence="7" id="KW-1185">Reference proteome</keyword>
<dbReference type="SMART" id="SM00342">
    <property type="entry name" value="HTH_ARAC"/>
    <property type="match status" value="1"/>
</dbReference>
<organism evidence="6 7">
    <name type="scientific">Termitidicoccus mucosus</name>
    <dbReference type="NCBI Taxonomy" id="1184151"/>
    <lineage>
        <taxon>Bacteria</taxon>
        <taxon>Pseudomonadati</taxon>
        <taxon>Verrucomicrobiota</taxon>
        <taxon>Opitutia</taxon>
        <taxon>Opitutales</taxon>
        <taxon>Opitutaceae</taxon>
        <taxon>Termitidicoccus</taxon>
    </lineage>
</organism>
<dbReference type="InterPro" id="IPR037923">
    <property type="entry name" value="HTH-like"/>
</dbReference>
<dbReference type="InterPro" id="IPR018062">
    <property type="entry name" value="HTH_AraC-typ_CS"/>
</dbReference>
<reference evidence="6 7" key="1">
    <citation type="submission" date="2016-01" db="EMBL/GenBank/DDBJ databases">
        <title>High potential of lignocellulose degradation of a new Verrucomicrobia species.</title>
        <authorList>
            <person name="Wang Y."/>
            <person name="Shi Y."/>
            <person name="Qiu Z."/>
            <person name="Liu S."/>
            <person name="Yang H."/>
        </authorList>
    </citation>
    <scope>NUCLEOTIDE SEQUENCE [LARGE SCALE GENOMIC DNA]</scope>
    <source>
        <strain evidence="6 7">TSB47</strain>
    </source>
</reference>
<dbReference type="AlphaFoldDB" id="A0A178IJW1"/>
<protein>
    <recommendedName>
        <fullName evidence="5">HTH araC/xylS-type domain-containing protein</fullName>
    </recommendedName>
</protein>
<dbReference type="PRINTS" id="PR00032">
    <property type="entry name" value="HTHARAC"/>
</dbReference>
<dbReference type="EMBL" id="LRRQ01000094">
    <property type="protein sequence ID" value="OAM89469.1"/>
    <property type="molecule type" value="Genomic_DNA"/>
</dbReference>
<evidence type="ECO:0000313" key="7">
    <source>
        <dbReference type="Proteomes" id="UP000078486"/>
    </source>
</evidence>
<dbReference type="PROSITE" id="PS00041">
    <property type="entry name" value="HTH_ARAC_FAMILY_1"/>
    <property type="match status" value="1"/>
</dbReference>
<evidence type="ECO:0000256" key="3">
    <source>
        <dbReference type="ARBA" id="ARBA00023159"/>
    </source>
</evidence>
<dbReference type="InterPro" id="IPR003313">
    <property type="entry name" value="AraC-bd"/>
</dbReference>
<dbReference type="PANTHER" id="PTHR46796">
    <property type="entry name" value="HTH-TYPE TRANSCRIPTIONAL ACTIVATOR RHAS-RELATED"/>
    <property type="match status" value="1"/>
</dbReference>
<dbReference type="PANTHER" id="PTHR46796:SF7">
    <property type="entry name" value="ARAC FAMILY TRANSCRIPTIONAL REGULATOR"/>
    <property type="match status" value="1"/>
</dbReference>
<dbReference type="InterPro" id="IPR050204">
    <property type="entry name" value="AraC_XylS_family_regulators"/>
</dbReference>
<dbReference type="Gene3D" id="2.60.120.280">
    <property type="entry name" value="Regulatory protein AraC"/>
    <property type="match status" value="1"/>
</dbReference>
<feature type="domain" description="HTH araC/xylS-type" evidence="5">
    <location>
        <begin position="204"/>
        <end position="302"/>
    </location>
</feature>
<dbReference type="SUPFAM" id="SSF51215">
    <property type="entry name" value="Regulatory protein AraC"/>
    <property type="match status" value="1"/>
</dbReference>
<dbReference type="SUPFAM" id="SSF46689">
    <property type="entry name" value="Homeodomain-like"/>
    <property type="match status" value="2"/>
</dbReference>
<dbReference type="CDD" id="cd06986">
    <property type="entry name" value="cupin_MmsR-like_N"/>
    <property type="match status" value="1"/>
</dbReference>
<gene>
    <name evidence="6" type="ORF">AW736_08755</name>
</gene>
<dbReference type="RefSeq" id="WP_068769940.1">
    <property type="nucleotide sequence ID" value="NZ_KV441840.1"/>
</dbReference>
<dbReference type="Pfam" id="PF02311">
    <property type="entry name" value="AraC_binding"/>
    <property type="match status" value="1"/>
</dbReference>
<keyword evidence="4" id="KW-0804">Transcription</keyword>
<dbReference type="GO" id="GO:0043565">
    <property type="term" value="F:sequence-specific DNA binding"/>
    <property type="evidence" value="ECO:0007669"/>
    <property type="project" value="InterPro"/>
</dbReference>
<dbReference type="GO" id="GO:0003700">
    <property type="term" value="F:DNA-binding transcription factor activity"/>
    <property type="evidence" value="ECO:0007669"/>
    <property type="project" value="InterPro"/>
</dbReference>
<dbReference type="InterPro" id="IPR020449">
    <property type="entry name" value="Tscrpt_reg_AraC-type_HTH"/>
</dbReference>
<dbReference type="STRING" id="1184151.AW736_08755"/>
<dbReference type="PROSITE" id="PS01124">
    <property type="entry name" value="HTH_ARAC_FAMILY_2"/>
    <property type="match status" value="1"/>
</dbReference>
<comment type="caution">
    <text evidence="6">The sequence shown here is derived from an EMBL/GenBank/DDBJ whole genome shotgun (WGS) entry which is preliminary data.</text>
</comment>
<accession>A0A178IJW1</accession>
<dbReference type="Pfam" id="PF12833">
    <property type="entry name" value="HTH_18"/>
    <property type="match status" value="1"/>
</dbReference>
<keyword evidence="3" id="KW-0010">Activator</keyword>
<dbReference type="Gene3D" id="1.10.10.60">
    <property type="entry name" value="Homeodomain-like"/>
    <property type="match status" value="2"/>
</dbReference>
<dbReference type="InterPro" id="IPR018060">
    <property type="entry name" value="HTH_AraC"/>
</dbReference>
<dbReference type="Proteomes" id="UP000078486">
    <property type="component" value="Unassembled WGS sequence"/>
</dbReference>